<dbReference type="RefSeq" id="WP_114842840.1">
    <property type="nucleotide sequence ID" value="NZ_CP031219.1"/>
</dbReference>
<protein>
    <recommendedName>
        <fullName evidence="3">Highly acidic protein</fullName>
    </recommendedName>
</protein>
<organism evidence="1 2">
    <name type="scientific">Malaciobacter mytili LMG 24559</name>
    <dbReference type="NCBI Taxonomy" id="1032238"/>
    <lineage>
        <taxon>Bacteria</taxon>
        <taxon>Pseudomonadati</taxon>
        <taxon>Campylobacterota</taxon>
        <taxon>Epsilonproteobacteria</taxon>
        <taxon>Campylobacterales</taxon>
        <taxon>Arcobacteraceae</taxon>
        <taxon>Malaciobacter</taxon>
    </lineage>
</organism>
<accession>A0AAX2AJR0</accession>
<evidence type="ECO:0008006" key="3">
    <source>
        <dbReference type="Google" id="ProtNLM"/>
    </source>
</evidence>
<sequence length="398" mass="45752">MNIYIYGNSDFKREINNLLERANIKFRLDDNSSIVELNSLDELKDAIEENPENIYLIDDSKIIKKKSLNSKFKFLKPKDGIEQEYLLDHGIGDMSVDSLEELTTHIIRKLESNPRSMIDDGVEDSIRDIVSEAYEDDKEYELDDELSSLLTHIDPNEEPEDMDEFFKQSPDLDDNEIATSSKDYFDDYLNEEEKPLTYAEVKPTVEQDMHDFDDEFLKNLDNNEFENEDLSDLDELMNLPLDDYEKQLNEASISDDIQDELLNALDEQNASEEDLSDLDELMNLPIQSFNEEKSDIISNDNLNEKINTIKESFKGENMANEFSELDQLNENDILSALEGLTDNITPSNSMPAKEKIAPVQTSNSETITLDKSSTEELVGLIHKLLNNKTLEITIKIKD</sequence>
<proteinExistence type="predicted"/>
<reference evidence="1 2" key="1">
    <citation type="submission" date="2017-09" db="EMBL/GenBank/DDBJ databases">
        <title>Genomics of the genus Arcobacter.</title>
        <authorList>
            <person name="Perez-Cataluna A."/>
            <person name="Figueras M.J."/>
            <person name="Salas-Masso N."/>
        </authorList>
    </citation>
    <scope>NUCLEOTIDE SEQUENCE [LARGE SCALE GENOMIC DNA]</scope>
    <source>
        <strain evidence="1 2">CECT 7386</strain>
    </source>
</reference>
<evidence type="ECO:0000313" key="1">
    <source>
        <dbReference type="EMBL" id="RXK15791.1"/>
    </source>
</evidence>
<comment type="caution">
    <text evidence="1">The sequence shown here is derived from an EMBL/GenBank/DDBJ whole genome shotgun (WGS) entry which is preliminary data.</text>
</comment>
<evidence type="ECO:0000313" key="2">
    <source>
        <dbReference type="Proteomes" id="UP000290092"/>
    </source>
</evidence>
<dbReference type="EMBL" id="NXID01000021">
    <property type="protein sequence ID" value="RXK15791.1"/>
    <property type="molecule type" value="Genomic_DNA"/>
</dbReference>
<dbReference type="KEGG" id="amyt:AMYT_2489"/>
<dbReference type="AlphaFoldDB" id="A0AAX2AJR0"/>
<gene>
    <name evidence="1" type="ORF">CP985_06785</name>
</gene>
<keyword evidence="2" id="KW-1185">Reference proteome</keyword>
<name>A0AAX2AJR0_9BACT</name>
<dbReference type="Proteomes" id="UP000290092">
    <property type="component" value="Unassembled WGS sequence"/>
</dbReference>